<evidence type="ECO:0000256" key="3">
    <source>
        <dbReference type="ARBA" id="ARBA00018805"/>
    </source>
</evidence>
<evidence type="ECO:0000313" key="39">
    <source>
        <dbReference type="Proteomes" id="UP000170869"/>
    </source>
</evidence>
<keyword evidence="11" id="KW-0479">Metal-binding</keyword>
<keyword evidence="9" id="KW-1090">Inhibition of host innate immune response by virus</keyword>
<feature type="domain" description="T-ag D1-type" evidence="35">
    <location>
        <begin position="233"/>
        <end position="331"/>
    </location>
</feature>
<evidence type="ECO:0000256" key="8">
    <source>
        <dbReference type="ARBA" id="ARBA00022581"/>
    </source>
</evidence>
<dbReference type="SUPFAM" id="SSF46565">
    <property type="entry name" value="Chaperone J-domain"/>
    <property type="match status" value="1"/>
</dbReference>
<evidence type="ECO:0000256" key="5">
    <source>
        <dbReference type="ARBA" id="ARBA00022518"/>
    </source>
</evidence>
<evidence type="ECO:0000256" key="21">
    <source>
        <dbReference type="ARBA" id="ARBA00023258"/>
    </source>
</evidence>
<evidence type="ECO:0000256" key="27">
    <source>
        <dbReference type="ARBA" id="ARBA00045019"/>
    </source>
</evidence>
<feature type="region of interest" description="Disordered" evidence="31">
    <location>
        <begin position="33"/>
        <end position="111"/>
    </location>
</feature>
<evidence type="ECO:0000256" key="26">
    <source>
        <dbReference type="ARBA" id="ARBA00034808"/>
    </source>
</evidence>
<dbReference type="Proteomes" id="UP000170869">
    <property type="component" value="Genome"/>
</dbReference>
<evidence type="ECO:0000256" key="7">
    <source>
        <dbReference type="ARBA" id="ARBA00022562"/>
    </source>
</evidence>
<dbReference type="PROSITE" id="PS51287">
    <property type="entry name" value="T_AG_OBD"/>
    <property type="match status" value="1"/>
</dbReference>
<organismHost>
    <name type="scientific">Psittacidae</name>
    <name type="common">parrots</name>
    <dbReference type="NCBI Taxonomy" id="9224"/>
</organismHost>
<dbReference type="GO" id="GO:0003688">
    <property type="term" value="F:DNA replication origin binding"/>
    <property type="evidence" value="ECO:0007669"/>
    <property type="project" value="InterPro"/>
</dbReference>
<keyword evidence="18" id="KW-0067">ATP-binding</keyword>
<protein>
    <recommendedName>
        <fullName evidence="3">Large T antigen</fullName>
        <ecNumber evidence="26">5.6.2.4</ecNumber>
    </recommendedName>
    <alternativeName>
        <fullName evidence="27">DNA 3'-5' helicase large T antigen</fullName>
    </alternativeName>
</protein>
<dbReference type="GO" id="GO:0039502">
    <property type="term" value="P:symbiont-mediated suppression of host type I interferon-mediated signaling pathway"/>
    <property type="evidence" value="ECO:0007669"/>
    <property type="project" value="UniProtKB-KW"/>
</dbReference>
<dbReference type="GO" id="GO:0005524">
    <property type="term" value="F:ATP binding"/>
    <property type="evidence" value="ECO:0007669"/>
    <property type="project" value="UniProtKB-KW"/>
</dbReference>
<evidence type="ECO:0000259" key="35">
    <source>
        <dbReference type="PROSITE" id="PS51341"/>
    </source>
</evidence>
<dbReference type="SUPFAM" id="SSF55464">
    <property type="entry name" value="Origin of replication-binding domain, RBD-like"/>
    <property type="match status" value="1"/>
</dbReference>
<dbReference type="InterPro" id="IPR017910">
    <property type="entry name" value="Znf_lg_T-Ag_D1-typ"/>
</dbReference>
<dbReference type="PROSITE" id="PS51206">
    <property type="entry name" value="SF3_HELICASE_1"/>
    <property type="match status" value="1"/>
</dbReference>
<dbReference type="InterPro" id="IPR036869">
    <property type="entry name" value="J_dom_sf"/>
</dbReference>
<dbReference type="GO" id="GO:0039576">
    <property type="term" value="P:symbiont-mediated suppression of host JAK-STAT cascade via inhibition of JAK1 activity"/>
    <property type="evidence" value="ECO:0007669"/>
    <property type="project" value="UniProtKB-KW"/>
</dbReference>
<comment type="catalytic activity">
    <reaction evidence="25">
        <text>Couples ATP hydrolysis with the unwinding of duplex DNA by translocating in the 3'-5' direction.</text>
        <dbReference type="EC" id="5.6.2.4"/>
    </reaction>
</comment>
<sequence length="599" mass="68152">MASLRRLTELLGLPVTATAADIKTAYRRTALKYHPDKGGDEEKMKELNTLMEEFRETEGLRADETLEDSDPEPEESGYATFENGTEPQTTQDGNSQDSQYSTPPKRGTTDYELPPEVEAYLLTPRSVQSCPDCHLLITSITKMPQLKAHLYEHFGIKGHMLAHWTGIALLVLQLEKPTRISTVHNFCKKYCTISICSVRGIKKNCVHALIKTLLDVPGLDLEECSIDMNVVDEKQFMHAMLYDYAVQIDCTDALLLLAIYKRLAQPTDKCPECQKDKDTVKRKRSTHIDDHPRHQHNASLFLHIKDQKRLCQCAVDAVLAEKRFRSATMTRDERLKERFRTVLRNIQELLDGETEAIDDFVTAILLFNMLFPDVDVIVDILQTMVKNPPKRRYYIFKGPVNTGKTTVAAAILALCTGASLNVNGTPDRLQFELGCAIDQFMVLFEDVKGTPEPDTNLPSGFGMVNLDNLRDHLEGSVPVNLERKHQNKVSQIFPPGIITMNNYVLPHTIQARARTLVNFKHIKVYAKALRNNISVLEQRLITKPETLLAYLLIRPESEKEISADLRAEFLTVIETLKFEVDERFFQYNNRLHEGLCVHE</sequence>
<keyword evidence="14" id="KW-0378">Hydrolase</keyword>
<feature type="compositionally biased region" description="Basic and acidic residues" evidence="31">
    <location>
        <begin position="33"/>
        <end position="64"/>
    </location>
</feature>
<evidence type="ECO:0000256" key="9">
    <source>
        <dbReference type="ARBA" id="ARBA00022632"/>
    </source>
</evidence>
<dbReference type="InterPro" id="IPR001623">
    <property type="entry name" value="DnaJ_domain"/>
</dbReference>
<evidence type="ECO:0000256" key="13">
    <source>
        <dbReference type="ARBA" id="ARBA00022771"/>
    </source>
</evidence>
<evidence type="ECO:0000256" key="25">
    <source>
        <dbReference type="ARBA" id="ARBA00034617"/>
    </source>
</evidence>
<dbReference type="GO" id="GO:0006260">
    <property type="term" value="P:DNA replication"/>
    <property type="evidence" value="ECO:0007669"/>
    <property type="project" value="UniProtKB-KW"/>
</dbReference>
<dbReference type="GO" id="GO:0052170">
    <property type="term" value="P:symbiont-mediated suppression of host innate immune response"/>
    <property type="evidence" value="ECO:0007669"/>
    <property type="project" value="UniProtKB-KW"/>
</dbReference>
<dbReference type="Gene3D" id="1.10.10.510">
    <property type="entry name" value="Zinc finger, large T-antigen D1 domain"/>
    <property type="match status" value="1"/>
</dbReference>
<evidence type="ECO:0000256" key="30">
    <source>
        <dbReference type="PROSITE-ProRule" id="PRU00671"/>
    </source>
</evidence>
<dbReference type="GO" id="GO:0008270">
    <property type="term" value="F:zinc ion binding"/>
    <property type="evidence" value="ECO:0007669"/>
    <property type="project" value="UniProtKB-KW"/>
</dbReference>
<dbReference type="GO" id="GO:0043138">
    <property type="term" value="F:3'-5' DNA helicase activity"/>
    <property type="evidence" value="ECO:0007669"/>
    <property type="project" value="UniProtKB-EC"/>
</dbReference>
<evidence type="ECO:0000259" key="32">
    <source>
        <dbReference type="PROSITE" id="PS50076"/>
    </source>
</evidence>
<evidence type="ECO:0000256" key="4">
    <source>
        <dbReference type="ARBA" id="ARBA00022504"/>
    </source>
</evidence>
<evidence type="ECO:0000313" key="37">
    <source>
        <dbReference type="EMBL" id="AKU38367.1"/>
    </source>
</evidence>
<evidence type="ECO:0000259" key="34">
    <source>
        <dbReference type="PROSITE" id="PS51287"/>
    </source>
</evidence>
<accession>A0A0K1L8G7</accession>
<keyword evidence="24" id="KW-1096">Inhibition of host JAK1 by virus</keyword>
<keyword evidence="17" id="KW-0862">Zinc</keyword>
<comment type="subcellular location">
    <subcellularLocation>
        <location evidence="2">Host nucleus</location>
    </subcellularLocation>
</comment>
<name>A0A0K1L8G7_BFPYV</name>
<evidence type="ECO:0000259" key="33">
    <source>
        <dbReference type="PROSITE" id="PS51206"/>
    </source>
</evidence>
<evidence type="ECO:0000256" key="29">
    <source>
        <dbReference type="PROSITE-ProRule" id="PRU00620"/>
    </source>
</evidence>
<evidence type="ECO:0000256" key="12">
    <source>
        <dbReference type="ARBA" id="ARBA00022741"/>
    </source>
</evidence>
<evidence type="ECO:0000313" key="36">
    <source>
        <dbReference type="EMBL" id="AKU38358.1"/>
    </source>
</evidence>
<feature type="domain" description="SF3 helicase" evidence="33">
    <location>
        <begin position="372"/>
        <end position="532"/>
    </location>
</feature>
<dbReference type="PROSITE" id="PS51341">
    <property type="entry name" value="ZF_LTAG_D1"/>
    <property type="match status" value="1"/>
</dbReference>
<dbReference type="PROSITE" id="PS50076">
    <property type="entry name" value="DNAJ_2"/>
    <property type="match status" value="1"/>
</dbReference>
<dbReference type="Proteomes" id="UP000164431">
    <property type="component" value="Genome"/>
</dbReference>
<dbReference type="InterPro" id="IPR003133">
    <property type="entry name" value="T_Ag_DNA-bd"/>
</dbReference>
<dbReference type="GO" id="GO:0042025">
    <property type="term" value="C:host cell nucleus"/>
    <property type="evidence" value="ECO:0007669"/>
    <property type="project" value="UniProtKB-SubCell"/>
</dbReference>
<proteinExistence type="predicted"/>
<feature type="compositionally biased region" description="Acidic residues" evidence="31">
    <location>
        <begin position="65"/>
        <end position="75"/>
    </location>
</feature>
<dbReference type="InterPro" id="IPR010932">
    <property type="entry name" value="Lg_T_Ag_Polyomavir_C"/>
</dbReference>
<keyword evidence="4" id="KW-1121">Modulation of host cell cycle by virus</keyword>
<dbReference type="Pfam" id="PF06431">
    <property type="entry name" value="Polyoma_lg_T_C"/>
    <property type="match status" value="1"/>
</dbReference>
<evidence type="ECO:0000256" key="15">
    <source>
        <dbReference type="ARBA" id="ARBA00022806"/>
    </source>
</evidence>
<dbReference type="GO" id="GO:0039645">
    <property type="term" value="P:symbiont-mediated perturbation of host cell cycle G1/S transition checkpoint"/>
    <property type="evidence" value="ECO:0007669"/>
    <property type="project" value="UniProtKB-KW"/>
</dbReference>
<keyword evidence="15" id="KW-0347">Helicase</keyword>
<evidence type="ECO:0000256" key="28">
    <source>
        <dbReference type="ARBA" id="ARBA00048988"/>
    </source>
</evidence>
<keyword evidence="23" id="KW-1078">G1/S host cell cycle checkpoint dysregulation by virus</keyword>
<keyword evidence="12" id="KW-0547">Nucleotide-binding</keyword>
<dbReference type="InterPro" id="IPR037102">
    <property type="entry name" value="Znf_lg_T-Ag_D1_dom_sf"/>
</dbReference>
<evidence type="ECO:0000256" key="31">
    <source>
        <dbReference type="SAM" id="MobiDB-lite"/>
    </source>
</evidence>
<dbReference type="PRINTS" id="PR00625">
    <property type="entry name" value="JDOMAIN"/>
</dbReference>
<keyword evidence="20" id="KW-0413">Isomerase</keyword>
<evidence type="ECO:0000256" key="6">
    <source>
        <dbReference type="ARBA" id="ARBA00022553"/>
    </source>
</evidence>
<dbReference type="InterPro" id="IPR027417">
    <property type="entry name" value="P-loop_NTPase"/>
</dbReference>
<evidence type="ECO:0000256" key="22">
    <source>
        <dbReference type="ARBA" id="ARBA00023280"/>
    </source>
</evidence>
<dbReference type="InterPro" id="IPR014015">
    <property type="entry name" value="Helicase_SF3_DNA-vir"/>
</dbReference>
<keyword evidence="21" id="KW-0922">Interferon antiviral system evasion</keyword>
<evidence type="ECO:0000256" key="20">
    <source>
        <dbReference type="ARBA" id="ARBA00023235"/>
    </source>
</evidence>
<evidence type="ECO:0000256" key="11">
    <source>
        <dbReference type="ARBA" id="ARBA00022723"/>
    </source>
</evidence>
<evidence type="ECO:0000256" key="10">
    <source>
        <dbReference type="ARBA" id="ARBA00022705"/>
    </source>
</evidence>
<dbReference type="GO" id="GO:0016787">
    <property type="term" value="F:hydrolase activity"/>
    <property type="evidence" value="ECO:0007669"/>
    <property type="project" value="UniProtKB-KW"/>
</dbReference>
<keyword evidence="6" id="KW-0597">Phosphoprotein</keyword>
<keyword evidence="13 30" id="KW-0863">Zinc-finger</keyword>
<dbReference type="Gene3D" id="1.20.1050.70">
    <property type="entry name" value="Large T antigen, SV40, domain 3"/>
    <property type="match status" value="1"/>
</dbReference>
<dbReference type="Gene3D" id="3.40.50.300">
    <property type="entry name" value="P-loop containing nucleotide triphosphate hydrolases"/>
    <property type="match status" value="1"/>
</dbReference>
<evidence type="ECO:0000256" key="18">
    <source>
        <dbReference type="ARBA" id="ARBA00022840"/>
    </source>
</evidence>
<organism evidence="36 39">
    <name type="scientific">Budgerigar fledgling disease virus</name>
    <name type="common">BFPyV</name>
    <name type="synonym">Aves polyomavirus 1</name>
    <dbReference type="NCBI Taxonomy" id="1891747"/>
    <lineage>
        <taxon>Viruses</taxon>
        <taxon>Monodnaviria</taxon>
        <taxon>Shotokuvirae</taxon>
        <taxon>Cossaviricota</taxon>
        <taxon>Papovaviricetes</taxon>
        <taxon>Sepolyvirales</taxon>
        <taxon>Polyomaviridae</taxon>
        <taxon>Gammapolyomavirus</taxon>
    </lineage>
</organism>
<feature type="domain" description="T-ag OBD" evidence="34">
    <location>
        <begin position="114"/>
        <end position="231"/>
    </location>
</feature>
<dbReference type="SUPFAM" id="SSF52540">
    <property type="entry name" value="P-loop containing nucleoside triphosphate hydrolases"/>
    <property type="match status" value="1"/>
</dbReference>
<evidence type="ECO:0000256" key="24">
    <source>
        <dbReference type="ARBA" id="ARBA00023318"/>
    </source>
</evidence>
<evidence type="ECO:0000256" key="2">
    <source>
        <dbReference type="ARBA" id="ARBA00004147"/>
    </source>
</evidence>
<evidence type="ECO:0000256" key="17">
    <source>
        <dbReference type="ARBA" id="ARBA00022833"/>
    </source>
</evidence>
<dbReference type="SMART" id="SM00271">
    <property type="entry name" value="DnaJ"/>
    <property type="match status" value="1"/>
</dbReference>
<comment type="cofactor">
    <cofactor evidence="1">
        <name>Mg(2+)</name>
        <dbReference type="ChEBI" id="CHEBI:18420"/>
    </cofactor>
</comment>
<dbReference type="Pfam" id="PF02217">
    <property type="entry name" value="T_Ag_DNA_bind"/>
    <property type="match status" value="1"/>
</dbReference>
<reference evidence="38 39" key="1">
    <citation type="journal article" date="2015" name="Genome Announc.">
        <title>Avian Polyomavirus Genome Sequences Recovered from Parrots in Captive Breeding Facilities in Poland.</title>
        <authorList>
            <person name="Dayaram A."/>
            <person name="Piasecki T."/>
            <person name="Chrzastek K."/>
            <person name="White R."/>
            <person name="Julian L."/>
            <person name="van Bysterveldt K."/>
            <person name="Varsani A."/>
        </authorList>
    </citation>
    <scope>NUCLEOTIDE SEQUENCE [LARGE SCALE GENOMIC DNA]</scope>
    <source>
        <strain evidence="36">PL1068X</strain>
        <strain evidence="37">PL1225X</strain>
    </source>
</reference>
<evidence type="ECO:0000256" key="23">
    <source>
        <dbReference type="ARBA" id="ARBA00023309"/>
    </source>
</evidence>
<dbReference type="Pfam" id="PF00226">
    <property type="entry name" value="DnaJ"/>
    <property type="match status" value="1"/>
</dbReference>
<keyword evidence="10" id="KW-0235">DNA replication</keyword>
<evidence type="ECO:0000256" key="1">
    <source>
        <dbReference type="ARBA" id="ARBA00001946"/>
    </source>
</evidence>
<evidence type="ECO:0000313" key="38">
    <source>
        <dbReference type="Proteomes" id="UP000164431"/>
    </source>
</evidence>
<dbReference type="Gene3D" id="1.10.287.110">
    <property type="entry name" value="DnaJ domain"/>
    <property type="match status" value="1"/>
</dbReference>
<evidence type="ECO:0000256" key="16">
    <source>
        <dbReference type="ARBA" id="ARBA00022830"/>
    </source>
</evidence>
<feature type="domain" description="J" evidence="32">
    <location>
        <begin position="6"/>
        <end position="82"/>
    </location>
</feature>
<keyword evidence="19 29" id="KW-0238">DNA-binding</keyword>
<keyword evidence="8" id="KW-0945">Host-virus interaction</keyword>
<dbReference type="CDD" id="cd06257">
    <property type="entry name" value="DnaJ"/>
    <property type="match status" value="1"/>
</dbReference>
<comment type="catalytic activity">
    <reaction evidence="28">
        <text>ATP + H2O = ADP + phosphate + H(+)</text>
        <dbReference type="Rhea" id="RHEA:13065"/>
        <dbReference type="ChEBI" id="CHEBI:15377"/>
        <dbReference type="ChEBI" id="CHEBI:15378"/>
        <dbReference type="ChEBI" id="CHEBI:30616"/>
        <dbReference type="ChEBI" id="CHEBI:43474"/>
        <dbReference type="ChEBI" id="CHEBI:456216"/>
        <dbReference type="EC" id="5.6.2.4"/>
    </reaction>
</comment>
<dbReference type="EC" id="5.6.2.4" evidence="26"/>
<dbReference type="Gene3D" id="3.40.1310.20">
    <property type="match status" value="1"/>
</dbReference>
<dbReference type="EMBL" id="KT203768">
    <property type="protein sequence ID" value="AKU38367.1"/>
    <property type="molecule type" value="Genomic_DNA"/>
</dbReference>
<feature type="compositionally biased region" description="Polar residues" evidence="31">
    <location>
        <begin position="82"/>
        <end position="102"/>
    </location>
</feature>
<keyword evidence="22" id="KW-0899">Viral immunoevasion</keyword>
<evidence type="ECO:0000256" key="19">
    <source>
        <dbReference type="ARBA" id="ARBA00023125"/>
    </source>
</evidence>
<feature type="DNA-binding region" description="T-ag OBD" evidence="29">
    <location>
        <begin position="114"/>
        <end position="231"/>
    </location>
</feature>
<keyword evidence="5" id="KW-0244">Early protein</keyword>
<evidence type="ECO:0000256" key="14">
    <source>
        <dbReference type="ARBA" id="ARBA00022801"/>
    </source>
</evidence>
<keyword evidence="7" id="KW-1048">Host nucleus</keyword>
<keyword evidence="16" id="KW-1114">Inhibition of host interferon signaling pathway by virus</keyword>
<dbReference type="EMBL" id="KT203767">
    <property type="protein sequence ID" value="AKU38358.1"/>
    <property type="molecule type" value="Genomic_DNA"/>
</dbReference>